<dbReference type="FunCoup" id="A0A0P0W8D1">
    <property type="interactions" value="8"/>
</dbReference>
<protein>
    <submittedName>
        <fullName evidence="1">Os04g0219550 protein</fullName>
    </submittedName>
</protein>
<organism evidence="1 2">
    <name type="scientific">Oryza sativa subsp. japonica</name>
    <name type="common">Rice</name>
    <dbReference type="NCBI Taxonomy" id="39947"/>
    <lineage>
        <taxon>Eukaryota</taxon>
        <taxon>Viridiplantae</taxon>
        <taxon>Streptophyta</taxon>
        <taxon>Embryophyta</taxon>
        <taxon>Tracheophyta</taxon>
        <taxon>Spermatophyta</taxon>
        <taxon>Magnoliopsida</taxon>
        <taxon>Liliopsida</taxon>
        <taxon>Poales</taxon>
        <taxon>Poaceae</taxon>
        <taxon>BOP clade</taxon>
        <taxon>Oryzoideae</taxon>
        <taxon>Oryzeae</taxon>
        <taxon>Oryzinae</taxon>
        <taxon>Oryza</taxon>
        <taxon>Oryza sativa</taxon>
    </lineage>
</organism>
<dbReference type="PaxDb" id="39947-A0A0P0W8D1"/>
<dbReference type="EMBL" id="AP014960">
    <property type="protein sequence ID" value="BAS88162.1"/>
    <property type="molecule type" value="Genomic_DNA"/>
</dbReference>
<dbReference type="SMR" id="A0A0P0W8D1"/>
<gene>
    <name evidence="1" type="ordered locus">Os04g0219550</name>
    <name evidence="1" type="ORF">OSNPB_040219550</name>
</gene>
<name>A0A0P0W8D1_ORYSJ</name>
<dbReference type="AlphaFoldDB" id="A0A0P0W8D1"/>
<dbReference type="InParanoid" id="A0A0P0W8D1"/>
<evidence type="ECO:0000313" key="1">
    <source>
        <dbReference type="EMBL" id="BAS88162.1"/>
    </source>
</evidence>
<proteinExistence type="predicted"/>
<evidence type="ECO:0000313" key="2">
    <source>
        <dbReference type="Proteomes" id="UP000059680"/>
    </source>
</evidence>
<dbReference type="OMA" id="MNYKMAN"/>
<dbReference type="STRING" id="39947.A0A0P0W8D1"/>
<accession>A0A0P0W8D1</accession>
<reference evidence="1 2" key="3">
    <citation type="journal article" date="2013" name="Rice">
        <title>Improvement of the Oryza sativa Nipponbare reference genome using next generation sequence and optical map data.</title>
        <authorList>
            <person name="Kawahara Y."/>
            <person name="de la Bastide M."/>
            <person name="Hamilton J.P."/>
            <person name="Kanamori H."/>
            <person name="McCombie W.R."/>
            <person name="Ouyang S."/>
            <person name="Schwartz D.C."/>
            <person name="Tanaka T."/>
            <person name="Wu J."/>
            <person name="Zhou S."/>
            <person name="Childs K.L."/>
            <person name="Davidson R.M."/>
            <person name="Lin H."/>
            <person name="Quesada-Ocampo L."/>
            <person name="Vaillancourt B."/>
            <person name="Sakai H."/>
            <person name="Lee S.S."/>
            <person name="Kim J."/>
            <person name="Numa H."/>
            <person name="Itoh T."/>
            <person name="Buell C.R."/>
            <person name="Matsumoto T."/>
        </authorList>
    </citation>
    <scope>NUCLEOTIDE SEQUENCE [LARGE SCALE GENOMIC DNA]</scope>
    <source>
        <strain evidence="2">cv. Nipponbare</strain>
    </source>
</reference>
<reference evidence="2" key="1">
    <citation type="journal article" date="2005" name="Nature">
        <title>The map-based sequence of the rice genome.</title>
        <authorList>
            <consortium name="International rice genome sequencing project (IRGSP)"/>
            <person name="Matsumoto T."/>
            <person name="Wu J."/>
            <person name="Kanamori H."/>
            <person name="Katayose Y."/>
            <person name="Fujisawa M."/>
            <person name="Namiki N."/>
            <person name="Mizuno H."/>
            <person name="Yamamoto K."/>
            <person name="Antonio B.A."/>
            <person name="Baba T."/>
            <person name="Sakata K."/>
            <person name="Nagamura Y."/>
            <person name="Aoki H."/>
            <person name="Arikawa K."/>
            <person name="Arita K."/>
            <person name="Bito T."/>
            <person name="Chiden Y."/>
            <person name="Fujitsuka N."/>
            <person name="Fukunaka R."/>
            <person name="Hamada M."/>
            <person name="Harada C."/>
            <person name="Hayashi A."/>
            <person name="Hijishita S."/>
            <person name="Honda M."/>
            <person name="Hosokawa S."/>
            <person name="Ichikawa Y."/>
            <person name="Idonuma A."/>
            <person name="Iijima M."/>
            <person name="Ikeda M."/>
            <person name="Ikeno M."/>
            <person name="Ito K."/>
            <person name="Ito S."/>
            <person name="Ito T."/>
            <person name="Ito Y."/>
            <person name="Ito Y."/>
            <person name="Iwabuchi A."/>
            <person name="Kamiya K."/>
            <person name="Karasawa W."/>
            <person name="Kurita K."/>
            <person name="Katagiri S."/>
            <person name="Kikuta A."/>
            <person name="Kobayashi H."/>
            <person name="Kobayashi N."/>
            <person name="Machita K."/>
            <person name="Maehara T."/>
            <person name="Masukawa M."/>
            <person name="Mizubayashi T."/>
            <person name="Mukai Y."/>
            <person name="Nagasaki H."/>
            <person name="Nagata Y."/>
            <person name="Naito S."/>
            <person name="Nakashima M."/>
            <person name="Nakama Y."/>
            <person name="Nakamichi Y."/>
            <person name="Nakamura M."/>
            <person name="Meguro A."/>
            <person name="Negishi M."/>
            <person name="Ohta I."/>
            <person name="Ohta T."/>
            <person name="Okamoto M."/>
            <person name="Ono N."/>
            <person name="Saji S."/>
            <person name="Sakaguchi M."/>
            <person name="Sakai K."/>
            <person name="Shibata M."/>
            <person name="Shimokawa T."/>
            <person name="Song J."/>
            <person name="Takazaki Y."/>
            <person name="Terasawa K."/>
            <person name="Tsugane M."/>
            <person name="Tsuji K."/>
            <person name="Ueda S."/>
            <person name="Waki K."/>
            <person name="Yamagata H."/>
            <person name="Yamamoto M."/>
            <person name="Yamamoto S."/>
            <person name="Yamane H."/>
            <person name="Yoshiki S."/>
            <person name="Yoshihara R."/>
            <person name="Yukawa K."/>
            <person name="Zhong H."/>
            <person name="Yano M."/>
            <person name="Yuan Q."/>
            <person name="Ouyang S."/>
            <person name="Liu J."/>
            <person name="Jones K.M."/>
            <person name="Gansberger K."/>
            <person name="Moffat K."/>
            <person name="Hill J."/>
            <person name="Bera J."/>
            <person name="Fadrosh D."/>
            <person name="Jin S."/>
            <person name="Johri S."/>
            <person name="Kim M."/>
            <person name="Overton L."/>
            <person name="Reardon M."/>
            <person name="Tsitrin T."/>
            <person name="Vuong H."/>
            <person name="Weaver B."/>
            <person name="Ciecko A."/>
            <person name="Tallon L."/>
            <person name="Jackson J."/>
            <person name="Pai G."/>
            <person name="Aken S.V."/>
            <person name="Utterback T."/>
            <person name="Reidmuller S."/>
            <person name="Feldblyum T."/>
            <person name="Hsiao J."/>
            <person name="Zismann V."/>
            <person name="Iobst S."/>
            <person name="de Vazeille A.R."/>
            <person name="Buell C.R."/>
            <person name="Ying K."/>
            <person name="Li Y."/>
            <person name="Lu T."/>
            <person name="Huang Y."/>
            <person name="Zhao Q."/>
            <person name="Feng Q."/>
            <person name="Zhang L."/>
            <person name="Zhu J."/>
            <person name="Weng Q."/>
            <person name="Mu J."/>
            <person name="Lu Y."/>
            <person name="Fan D."/>
            <person name="Liu Y."/>
            <person name="Guan J."/>
            <person name="Zhang Y."/>
            <person name="Yu S."/>
            <person name="Liu X."/>
            <person name="Zhang Y."/>
            <person name="Hong G."/>
            <person name="Han B."/>
            <person name="Choisne N."/>
            <person name="Demange N."/>
            <person name="Orjeda G."/>
            <person name="Samain S."/>
            <person name="Cattolico L."/>
            <person name="Pelletier E."/>
            <person name="Couloux A."/>
            <person name="Segurens B."/>
            <person name="Wincker P."/>
            <person name="D'Hont A."/>
            <person name="Scarpelli C."/>
            <person name="Weissenbach J."/>
            <person name="Salanoubat M."/>
            <person name="Quetier F."/>
            <person name="Yu Y."/>
            <person name="Kim H.R."/>
            <person name="Rambo T."/>
            <person name="Currie J."/>
            <person name="Collura K."/>
            <person name="Luo M."/>
            <person name="Yang T."/>
            <person name="Ammiraju J.S.S."/>
            <person name="Engler F."/>
            <person name="Soderlund C."/>
            <person name="Wing R.A."/>
            <person name="Palmer L.E."/>
            <person name="de la Bastide M."/>
            <person name="Spiegel L."/>
            <person name="Nascimento L."/>
            <person name="Zutavern T."/>
            <person name="O'Shaughnessy A."/>
            <person name="Dike S."/>
            <person name="Dedhia N."/>
            <person name="Preston R."/>
            <person name="Balija V."/>
            <person name="McCombie W.R."/>
            <person name="Chow T."/>
            <person name="Chen H."/>
            <person name="Chung M."/>
            <person name="Chen C."/>
            <person name="Shaw J."/>
            <person name="Wu H."/>
            <person name="Hsiao K."/>
            <person name="Chao Y."/>
            <person name="Chu M."/>
            <person name="Cheng C."/>
            <person name="Hour A."/>
            <person name="Lee P."/>
            <person name="Lin S."/>
            <person name="Lin Y."/>
            <person name="Liou J."/>
            <person name="Liu S."/>
            <person name="Hsing Y."/>
            <person name="Raghuvanshi S."/>
            <person name="Mohanty A."/>
            <person name="Bharti A.K."/>
            <person name="Gaur A."/>
            <person name="Gupta V."/>
            <person name="Kumar D."/>
            <person name="Ravi V."/>
            <person name="Vij S."/>
            <person name="Kapur A."/>
            <person name="Khurana P."/>
            <person name="Khurana P."/>
            <person name="Khurana J.P."/>
            <person name="Tyagi A.K."/>
            <person name="Gaikwad K."/>
            <person name="Singh A."/>
            <person name="Dalal V."/>
            <person name="Srivastava S."/>
            <person name="Dixit A."/>
            <person name="Pal A.K."/>
            <person name="Ghazi I.A."/>
            <person name="Yadav M."/>
            <person name="Pandit A."/>
            <person name="Bhargava A."/>
            <person name="Sureshbabu K."/>
            <person name="Batra K."/>
            <person name="Sharma T.R."/>
            <person name="Mohapatra T."/>
            <person name="Singh N.K."/>
            <person name="Messing J."/>
            <person name="Nelson A.B."/>
            <person name="Fuks G."/>
            <person name="Kavchok S."/>
            <person name="Keizer G."/>
            <person name="Linton E."/>
            <person name="Llaca V."/>
            <person name="Song R."/>
            <person name="Tanyolac B."/>
            <person name="Young S."/>
            <person name="Ho-Il K."/>
            <person name="Hahn J.H."/>
            <person name="Sangsakoo G."/>
            <person name="Vanavichit A."/>
            <person name="de Mattos Luiz.A.T."/>
            <person name="Zimmer P.D."/>
            <person name="Malone G."/>
            <person name="Dellagostin O."/>
            <person name="de Oliveira A.C."/>
            <person name="Bevan M."/>
            <person name="Bancroft I."/>
            <person name="Minx P."/>
            <person name="Cordum H."/>
            <person name="Wilson R."/>
            <person name="Cheng Z."/>
            <person name="Jin W."/>
            <person name="Jiang J."/>
            <person name="Leong S.A."/>
            <person name="Iwama H."/>
            <person name="Gojobori T."/>
            <person name="Itoh T."/>
            <person name="Niimura Y."/>
            <person name="Fujii Y."/>
            <person name="Habara T."/>
            <person name="Sakai H."/>
            <person name="Sato Y."/>
            <person name="Wilson G."/>
            <person name="Kumar K."/>
            <person name="McCouch S."/>
            <person name="Juretic N."/>
            <person name="Hoen D."/>
            <person name="Wright S."/>
            <person name="Bruskiewich R."/>
            <person name="Bureau T."/>
            <person name="Miyao A."/>
            <person name="Hirochika H."/>
            <person name="Nishikawa T."/>
            <person name="Kadowaki K."/>
            <person name="Sugiura M."/>
            <person name="Burr B."/>
            <person name="Sasaki T."/>
        </authorList>
    </citation>
    <scope>NUCLEOTIDE SEQUENCE [LARGE SCALE GENOMIC DNA]</scope>
    <source>
        <strain evidence="2">cv. Nipponbare</strain>
    </source>
</reference>
<dbReference type="Gramene" id="Os04t0219550-00">
    <property type="protein sequence ID" value="Os04t0219550-00"/>
    <property type="gene ID" value="Os04g0219550"/>
</dbReference>
<reference evidence="1 2" key="2">
    <citation type="journal article" date="2013" name="Plant Cell Physiol.">
        <title>Rice Annotation Project Database (RAP-DB): an integrative and interactive database for rice genomics.</title>
        <authorList>
            <person name="Sakai H."/>
            <person name="Lee S.S."/>
            <person name="Tanaka T."/>
            <person name="Numa H."/>
            <person name="Kim J."/>
            <person name="Kawahara Y."/>
            <person name="Wakimoto H."/>
            <person name="Yang C.C."/>
            <person name="Iwamoto M."/>
            <person name="Abe T."/>
            <person name="Yamada Y."/>
            <person name="Muto A."/>
            <person name="Inokuchi H."/>
            <person name="Ikemura T."/>
            <person name="Matsumoto T."/>
            <person name="Sasaki T."/>
            <person name="Itoh T."/>
        </authorList>
    </citation>
    <scope>NUCLEOTIDE SEQUENCE [LARGE SCALE GENOMIC DNA]</scope>
    <source>
        <strain evidence="2">cv. Nipponbare</strain>
    </source>
</reference>
<keyword evidence="2" id="KW-1185">Reference proteome</keyword>
<dbReference type="Proteomes" id="UP000059680">
    <property type="component" value="Chromosome 4"/>
</dbReference>
<sequence>MPDVNKVEIEDRALPRIEGLHIVSLYNVKKVPEGIEFLRSLKKLWLLHLHKDFNTYWESNGMHEKMAHVQELYRI</sequence>